<evidence type="ECO:0000256" key="3">
    <source>
        <dbReference type="ARBA" id="ARBA00022679"/>
    </source>
</evidence>
<organism evidence="12 13">
    <name type="scientific">Truncatella angustata</name>
    <dbReference type="NCBI Taxonomy" id="152316"/>
    <lineage>
        <taxon>Eukaryota</taxon>
        <taxon>Fungi</taxon>
        <taxon>Dikarya</taxon>
        <taxon>Ascomycota</taxon>
        <taxon>Pezizomycotina</taxon>
        <taxon>Sordariomycetes</taxon>
        <taxon>Xylariomycetidae</taxon>
        <taxon>Amphisphaeriales</taxon>
        <taxon>Sporocadaceae</taxon>
        <taxon>Truncatella</taxon>
    </lineage>
</organism>
<reference evidence="12" key="1">
    <citation type="journal article" date="2021" name="Nat. Commun.">
        <title>Genetic determinants of endophytism in the Arabidopsis root mycobiome.</title>
        <authorList>
            <person name="Mesny F."/>
            <person name="Miyauchi S."/>
            <person name="Thiergart T."/>
            <person name="Pickel B."/>
            <person name="Atanasova L."/>
            <person name="Karlsson M."/>
            <person name="Huettel B."/>
            <person name="Barry K.W."/>
            <person name="Haridas S."/>
            <person name="Chen C."/>
            <person name="Bauer D."/>
            <person name="Andreopoulos W."/>
            <person name="Pangilinan J."/>
            <person name="LaButti K."/>
            <person name="Riley R."/>
            <person name="Lipzen A."/>
            <person name="Clum A."/>
            <person name="Drula E."/>
            <person name="Henrissat B."/>
            <person name="Kohler A."/>
            <person name="Grigoriev I.V."/>
            <person name="Martin F.M."/>
            <person name="Hacquard S."/>
        </authorList>
    </citation>
    <scope>NUCLEOTIDE SEQUENCE</scope>
    <source>
        <strain evidence="12">MPI-SDFR-AT-0073</strain>
    </source>
</reference>
<dbReference type="InterPro" id="IPR020806">
    <property type="entry name" value="PKS_PP-bd"/>
</dbReference>
<keyword evidence="2" id="KW-0597">Phosphoprotein</keyword>
<dbReference type="Pfam" id="PF21089">
    <property type="entry name" value="PKS_DH_N"/>
    <property type="match status" value="1"/>
</dbReference>
<dbReference type="SUPFAM" id="SSF47336">
    <property type="entry name" value="ACP-like"/>
    <property type="match status" value="1"/>
</dbReference>
<dbReference type="Proteomes" id="UP000758603">
    <property type="component" value="Unassembled WGS sequence"/>
</dbReference>
<dbReference type="InterPro" id="IPR006162">
    <property type="entry name" value="Ppantetheine_attach_site"/>
</dbReference>
<dbReference type="Pfam" id="PF23297">
    <property type="entry name" value="ACP_SdgA_C"/>
    <property type="match status" value="1"/>
</dbReference>
<dbReference type="SMART" id="SM00825">
    <property type="entry name" value="PKS_KS"/>
    <property type="match status" value="1"/>
</dbReference>
<dbReference type="InterPro" id="IPR020841">
    <property type="entry name" value="PKS_Beta-ketoAc_synthase_dom"/>
</dbReference>
<evidence type="ECO:0000313" key="12">
    <source>
        <dbReference type="EMBL" id="KAH6645189.1"/>
    </source>
</evidence>
<evidence type="ECO:0000256" key="2">
    <source>
        <dbReference type="ARBA" id="ARBA00022553"/>
    </source>
</evidence>
<dbReference type="Gene3D" id="3.40.50.720">
    <property type="entry name" value="NAD(P)-binding Rossmann-like Domain"/>
    <property type="match status" value="1"/>
</dbReference>
<dbReference type="SUPFAM" id="SSF55048">
    <property type="entry name" value="Probable ACP-binding domain of malonyl-CoA ACP transacylase"/>
    <property type="match status" value="1"/>
</dbReference>
<keyword evidence="1" id="KW-0596">Phosphopantetheine</keyword>
<evidence type="ECO:0000256" key="1">
    <source>
        <dbReference type="ARBA" id="ARBA00022450"/>
    </source>
</evidence>
<feature type="region of interest" description="Disordered" evidence="8">
    <location>
        <begin position="473"/>
        <end position="527"/>
    </location>
</feature>
<dbReference type="SMART" id="SM00827">
    <property type="entry name" value="PKS_AT"/>
    <property type="match status" value="1"/>
</dbReference>
<dbReference type="InterPro" id="IPR016039">
    <property type="entry name" value="Thiolase-like"/>
</dbReference>
<dbReference type="SMART" id="SM00823">
    <property type="entry name" value="PKS_PP"/>
    <property type="match status" value="1"/>
</dbReference>
<dbReference type="PROSITE" id="PS51257">
    <property type="entry name" value="PROKAR_LIPOPROTEIN"/>
    <property type="match status" value="1"/>
</dbReference>
<dbReference type="Pfam" id="PF00698">
    <property type="entry name" value="Acyl_transf_1"/>
    <property type="match status" value="1"/>
</dbReference>
<dbReference type="InterPro" id="IPR016035">
    <property type="entry name" value="Acyl_Trfase/lysoPLipase"/>
</dbReference>
<dbReference type="InterPro" id="IPR049552">
    <property type="entry name" value="PKS_DH_N"/>
</dbReference>
<keyword evidence="5" id="KW-0511">Multifunctional enzyme</keyword>
<evidence type="ECO:0000259" key="10">
    <source>
        <dbReference type="PROSITE" id="PS52004"/>
    </source>
</evidence>
<feature type="domain" description="Carrier" evidence="9">
    <location>
        <begin position="2158"/>
        <end position="2235"/>
    </location>
</feature>
<dbReference type="InterPro" id="IPR049551">
    <property type="entry name" value="PKS_DH_C"/>
</dbReference>
<dbReference type="CDD" id="cd05274">
    <property type="entry name" value="KR_FAS_SDR_x"/>
    <property type="match status" value="1"/>
</dbReference>
<dbReference type="Pfam" id="PF14765">
    <property type="entry name" value="PS-DH"/>
    <property type="match status" value="1"/>
</dbReference>
<dbReference type="PANTHER" id="PTHR43775:SF29">
    <property type="entry name" value="ASPERFURANONE POLYKETIDE SYNTHASE AFOG-RELATED"/>
    <property type="match status" value="1"/>
</dbReference>
<feature type="region of interest" description="N-terminal hotdog fold" evidence="7">
    <location>
        <begin position="1011"/>
        <end position="1146"/>
    </location>
</feature>
<dbReference type="SMART" id="SM00826">
    <property type="entry name" value="PKS_DH"/>
    <property type="match status" value="1"/>
</dbReference>
<dbReference type="SUPFAM" id="SSF52151">
    <property type="entry name" value="FabD/lysophospholipase-like"/>
    <property type="match status" value="1"/>
</dbReference>
<dbReference type="Pfam" id="PF08659">
    <property type="entry name" value="KR"/>
    <property type="match status" value="1"/>
</dbReference>
<dbReference type="PROSITE" id="PS00606">
    <property type="entry name" value="KS3_1"/>
    <property type="match status" value="1"/>
</dbReference>
<dbReference type="InterPro" id="IPR014030">
    <property type="entry name" value="Ketoacyl_synth_N"/>
</dbReference>
<accession>A0A9P8RFR2</accession>
<dbReference type="InterPro" id="IPR001227">
    <property type="entry name" value="Ac_transferase_dom_sf"/>
</dbReference>
<dbReference type="GO" id="GO:0004315">
    <property type="term" value="F:3-oxoacyl-[acyl-carrier-protein] synthase activity"/>
    <property type="evidence" value="ECO:0007669"/>
    <property type="project" value="InterPro"/>
</dbReference>
<feature type="domain" description="PKS/mFAS DH" evidence="11">
    <location>
        <begin position="1011"/>
        <end position="1312"/>
    </location>
</feature>
<evidence type="ECO:0000313" key="13">
    <source>
        <dbReference type="Proteomes" id="UP000758603"/>
    </source>
</evidence>
<proteinExistence type="predicted"/>
<dbReference type="Gene3D" id="3.30.70.3290">
    <property type="match status" value="1"/>
</dbReference>
<name>A0A9P8RFR2_9PEZI</name>
<dbReference type="InterPro" id="IPR013217">
    <property type="entry name" value="Methyltransf_12"/>
</dbReference>
<dbReference type="GO" id="GO:0006633">
    <property type="term" value="P:fatty acid biosynthetic process"/>
    <property type="evidence" value="ECO:0007669"/>
    <property type="project" value="InterPro"/>
</dbReference>
<feature type="active site" description="Proton acceptor; for dehydratase activity" evidence="7">
    <location>
        <position position="1043"/>
    </location>
</feature>
<dbReference type="PROSITE" id="PS00012">
    <property type="entry name" value="PHOSPHOPANTETHEINE"/>
    <property type="match status" value="1"/>
</dbReference>
<dbReference type="Pfam" id="PF22621">
    <property type="entry name" value="CurL-like_PKS_C"/>
    <property type="match status" value="1"/>
</dbReference>
<dbReference type="Pfam" id="PF23114">
    <property type="entry name" value="NAD-bd_HRPKS_sdrA"/>
    <property type="match status" value="1"/>
</dbReference>
<dbReference type="Gene3D" id="1.10.1200.10">
    <property type="entry name" value="ACP-like"/>
    <property type="match status" value="1"/>
</dbReference>
<evidence type="ECO:0000256" key="4">
    <source>
        <dbReference type="ARBA" id="ARBA00023002"/>
    </source>
</evidence>
<dbReference type="InterPro" id="IPR050091">
    <property type="entry name" value="PKS_NRPS_Biosynth_Enz"/>
</dbReference>
<dbReference type="GeneID" id="70137374"/>
<keyword evidence="13" id="KW-1185">Reference proteome</keyword>
<evidence type="ECO:0000259" key="9">
    <source>
        <dbReference type="PROSITE" id="PS50075"/>
    </source>
</evidence>
<dbReference type="PROSITE" id="PS52019">
    <property type="entry name" value="PKS_MFAS_DH"/>
    <property type="match status" value="1"/>
</dbReference>
<dbReference type="InterPro" id="IPR013968">
    <property type="entry name" value="PKS_KR"/>
</dbReference>
<dbReference type="GO" id="GO:0016491">
    <property type="term" value="F:oxidoreductase activity"/>
    <property type="evidence" value="ECO:0007669"/>
    <property type="project" value="UniProtKB-KW"/>
</dbReference>
<dbReference type="InterPro" id="IPR036736">
    <property type="entry name" value="ACP-like_sf"/>
</dbReference>
<dbReference type="EMBL" id="JAGPXC010000012">
    <property type="protein sequence ID" value="KAH6645189.1"/>
    <property type="molecule type" value="Genomic_DNA"/>
</dbReference>
<sequence length="2236" mass="243767">MEQAKSMPIAITGMACRFPGQADTPERLWNVCAAARNTWSEWPKDRLNEEAFLHTQPEHLGTFHSRGGHFLEEDVFRWDASFFNFTADMARAMDPQIRLLLETAFEAFQTAGLSLENIAGSQTAVFAGSMFRDYHDLLMRDAENLPRYHVTGNAAAFTANRLSHFFDLRGPSVSVDTACSTTLAALHLACQSIRTGESNMAVVGGSNLILHPGSSTSLSNLGLTGRAGKSFSFDSRAQGYGRGEGVACIVLKPLKDAVRDGDPIRAVIRETGMNQDGRTQTITTPSQDAQQQLILNCYERAGLDPCDTTYVEAHGTGTIAGDRIELGALGATIGKNRTEDNPLYVGSIKANFGHTESTSGLAAVIKVAMMLEHGQIPPQANFEKHNPRIDFEALNIKIPTITREWSNVPVRRASVSNFGAGGANTHVIMEDPSYLLNLAKHTRKESLSLKKHETKGKSDIHIDTAVDSWYPAAGSSSPISPSSPCSISTPGSALTPAETMTPSGTPIKGAKNTTDSGLGTSHENEHAGTNEDCSLVFTLSARDEPSLRASAYSFANYLDQPGPYFTLPSLAYTMNEKRTSFPWRVAVMACSSSELQETLQSESLKLTNSTQVPKLGFVFTGQGAQWHAMGRELINSYSEFREALQEGGDFIHELGATWNPIEELSRSAEETKLNQPCLSFPMSVLLQLALVRLLRSWGVVPTATTGHSSGEISAAYASGGLTFKQAVAVAYVRGRLTSEFVESGQAHGGMTAVATSKQKALEYLNAADVETTAVIACINSPSSVTISGEIGSLEKIEALAANENVMFRRLKVPAAYHSSEMEALADGYLNALKPHFEVPSPERFTATFSSPVTGSIVREPSSVHNPSHWVRNMVQPVLFDDCLEAMLTRPENAIGQSLKSTVDILIEIGPHGALQGPIRQILDNMNLRALKTNVSSCLKRGEDASKTMREIAVFLYCKGYPVNVTSVNVLHQPSTLQVLHDLPTYKWNHSSRYSGVSPIVTDYMQRNSPKHDLLGTRVEGINPEQAIWRNTLRISDLPWLQHHVVQSEVLYPAAGLLVMVTEAMRQLDDEEGQVSNGYNLNNVDLSKAVIFPASGDDLEIQLVIKQPSTSSTSAAQNRQFVFYSRTGRGNWAKHCQGSITPAQHATTGVPVGGLGLLPMDIDHFYKHVERSGPTLGPSFRNITRLSGGDFAAEATVTVPDVVAMMPSFYASQCTIHPTTLDSCFHPAWAALPNSILRKLGLSVPRNIRNIFIGRNIPASPGSELGLRVGIEEASQNGFRVSISVYSIEDLSRTPIVSIEGLSMIAISDSPVSSPVDELMLLHTVWQPSLAFLSPSDLQAHIIECADPAEAVVFDELQQATVNVIHDALNQLTPDVEKNLEWYYKKYVDWMREQDATFFSSMVISNEQEKLDLYSRVTLSSVNGRMLDLVARNLPKFFRKEADPLETMTTDGFLSEYYANMIKLTRCLNHVKKYMKIFAHENPGARILEIGAGTGSCTEAALQGLSQSSTGSLLAEKYVFTDVSAGFFEAADQRFAPFASQMRFQKLDIEQDPLEQGFVEGDYDLIISCNCLHATTSLQNTLSNARKLLKTEGKLLLLETTTPHLDQSLTFGLFSGWWLSEEQERRTSPLLSAPAWSRFLASSGFTGVDVALGDAGGPDVSNYSVMIATAADVPKTNGVGQETLTLMAFPPSTETYADWLKVVGSALEDTSSIAVTIVQNLTNLTADASLVCILATDPESLVSMTWADFEYLKRILVGVEKVLWVSHGAALESNHPSAALHTGLFRTLRMEQGDEKYITLDLDSNRELCTSESVKAICKVAKLALKAQITPERELAERAGRILVPRLHKNDYLINQMEPSLEDLGAAQNTDSSNYADIALDPRGAYIVVGGLTGIGREVVRWLAHRGAKNVILISRNANISNTQDLQSELLSTGTKLIPYGCDVACKNDLEKFLVALKIIMPIRGVIQAALVLDDSSFANMTIDQWQTPLRPKYHGSKNLDELFQGADELDFFIMLSSVTGILGSHGQSNYTAGSTYQDALARSRVCRGLPGVSIDLGSVLGAGYVARTSGVAERAAKAGWRSHTIHEVLRMIGIAVRNPKQAEIIAGITPWSVPEHLAWRQEGRFSALPLRLESLKTLPKELSTVSLRERLEAASADTKVDTMVYGLVIRLADMFVLSPSDINQSQPLAALGVDSLVAVELRNWLAANVTPNVTVFDVTQSSSLIELAEKVVRKLA</sequence>
<dbReference type="InterPro" id="IPR014031">
    <property type="entry name" value="Ketoacyl_synth_C"/>
</dbReference>
<dbReference type="InterPro" id="IPR029063">
    <property type="entry name" value="SAM-dependent_MTases_sf"/>
</dbReference>
<dbReference type="PROSITE" id="PS52004">
    <property type="entry name" value="KS3_2"/>
    <property type="match status" value="1"/>
</dbReference>
<dbReference type="CDD" id="cd02440">
    <property type="entry name" value="AdoMet_MTases"/>
    <property type="match status" value="1"/>
</dbReference>
<evidence type="ECO:0000259" key="11">
    <source>
        <dbReference type="PROSITE" id="PS52019"/>
    </source>
</evidence>
<dbReference type="Pfam" id="PF02801">
    <property type="entry name" value="Ketoacyl-synt_C"/>
    <property type="match status" value="1"/>
</dbReference>
<dbReference type="GO" id="GO:0030639">
    <property type="term" value="P:polyketide biosynthetic process"/>
    <property type="evidence" value="ECO:0007669"/>
    <property type="project" value="UniProtKB-ARBA"/>
</dbReference>
<dbReference type="Gene3D" id="3.10.129.110">
    <property type="entry name" value="Polyketide synthase dehydratase"/>
    <property type="match status" value="1"/>
</dbReference>
<dbReference type="InterPro" id="IPR042104">
    <property type="entry name" value="PKS_dehydratase_sf"/>
</dbReference>
<dbReference type="SUPFAM" id="SSF53901">
    <property type="entry name" value="Thiolase-like"/>
    <property type="match status" value="1"/>
</dbReference>
<protein>
    <recommendedName>
        <fullName evidence="14">Carrier domain-containing protein</fullName>
    </recommendedName>
</protein>
<feature type="domain" description="Ketosynthase family 3 (KS3)" evidence="10">
    <location>
        <begin position="6"/>
        <end position="431"/>
    </location>
</feature>
<dbReference type="InterPro" id="IPR057326">
    <property type="entry name" value="KR_dom"/>
</dbReference>
<dbReference type="InterPro" id="IPR020807">
    <property type="entry name" value="PKS_DH"/>
</dbReference>
<evidence type="ECO:0008006" key="14">
    <source>
        <dbReference type="Google" id="ProtNLM"/>
    </source>
</evidence>
<keyword evidence="4" id="KW-0560">Oxidoreductase</keyword>
<dbReference type="CDD" id="cd00833">
    <property type="entry name" value="PKS"/>
    <property type="match status" value="1"/>
</dbReference>
<comment type="caution">
    <text evidence="12">The sequence shown here is derived from an EMBL/GenBank/DDBJ whole genome shotgun (WGS) entry which is preliminary data.</text>
</comment>
<dbReference type="Gene3D" id="3.40.50.150">
    <property type="entry name" value="Vaccinia Virus protein VP39"/>
    <property type="match status" value="1"/>
</dbReference>
<feature type="compositionally biased region" description="Low complexity" evidence="8">
    <location>
        <begin position="473"/>
        <end position="492"/>
    </location>
</feature>
<dbReference type="Gene3D" id="3.40.366.10">
    <property type="entry name" value="Malonyl-Coenzyme A Acyl Carrier Protein, domain 2"/>
    <property type="match status" value="1"/>
</dbReference>
<evidence type="ECO:0000256" key="8">
    <source>
        <dbReference type="SAM" id="MobiDB-lite"/>
    </source>
</evidence>
<dbReference type="SUPFAM" id="SSF51735">
    <property type="entry name" value="NAD(P)-binding Rossmann-fold domains"/>
    <property type="match status" value="1"/>
</dbReference>
<feature type="region of interest" description="C-terminal hotdog fold" evidence="7">
    <location>
        <begin position="1156"/>
        <end position="1312"/>
    </location>
</feature>
<dbReference type="SUPFAM" id="SSF53335">
    <property type="entry name" value="S-adenosyl-L-methionine-dependent methyltransferases"/>
    <property type="match status" value="1"/>
</dbReference>
<dbReference type="InterPro" id="IPR049900">
    <property type="entry name" value="PKS_mFAS_DH"/>
</dbReference>
<dbReference type="GO" id="GO:0004312">
    <property type="term" value="F:fatty acid synthase activity"/>
    <property type="evidence" value="ECO:0007669"/>
    <property type="project" value="TreeGrafter"/>
</dbReference>
<dbReference type="InterPro" id="IPR056501">
    <property type="entry name" value="NAD-bd_HRPKS_sdrA"/>
</dbReference>
<dbReference type="Pfam" id="PF08242">
    <property type="entry name" value="Methyltransf_12"/>
    <property type="match status" value="1"/>
</dbReference>
<dbReference type="OrthoDB" id="329835at2759"/>
<dbReference type="PROSITE" id="PS50075">
    <property type="entry name" value="CARRIER"/>
    <property type="match status" value="1"/>
</dbReference>
<evidence type="ECO:0000256" key="6">
    <source>
        <dbReference type="ARBA" id="ARBA00023315"/>
    </source>
</evidence>
<gene>
    <name evidence="12" type="ORF">BKA67DRAFT_665025</name>
</gene>
<dbReference type="Gene3D" id="3.40.47.10">
    <property type="match status" value="1"/>
</dbReference>
<feature type="active site" description="Proton donor; for dehydratase activity" evidence="7">
    <location>
        <position position="1221"/>
    </location>
</feature>
<dbReference type="InterPro" id="IPR018201">
    <property type="entry name" value="Ketoacyl_synth_AS"/>
</dbReference>
<evidence type="ECO:0000256" key="7">
    <source>
        <dbReference type="PROSITE-ProRule" id="PRU01363"/>
    </source>
</evidence>
<dbReference type="InterPro" id="IPR016036">
    <property type="entry name" value="Malonyl_transacylase_ACP-bd"/>
</dbReference>
<feature type="compositionally biased region" description="Polar residues" evidence="8">
    <location>
        <begin position="511"/>
        <end position="521"/>
    </location>
</feature>
<dbReference type="GO" id="GO:0031177">
    <property type="term" value="F:phosphopantetheine binding"/>
    <property type="evidence" value="ECO:0007669"/>
    <property type="project" value="InterPro"/>
</dbReference>
<dbReference type="InterPro" id="IPR014043">
    <property type="entry name" value="Acyl_transferase_dom"/>
</dbReference>
<dbReference type="InterPro" id="IPR009081">
    <property type="entry name" value="PP-bd_ACP"/>
</dbReference>
<dbReference type="PANTHER" id="PTHR43775">
    <property type="entry name" value="FATTY ACID SYNTHASE"/>
    <property type="match status" value="1"/>
</dbReference>
<dbReference type="Pfam" id="PF00109">
    <property type="entry name" value="ketoacyl-synt"/>
    <property type="match status" value="1"/>
</dbReference>
<keyword evidence="3" id="KW-0808">Transferase</keyword>
<dbReference type="SMART" id="SM00822">
    <property type="entry name" value="PKS_KR"/>
    <property type="match status" value="1"/>
</dbReference>
<keyword evidence="6" id="KW-0012">Acyltransferase</keyword>
<dbReference type="RefSeq" id="XP_045951703.1">
    <property type="nucleotide sequence ID" value="XM_046108483.1"/>
</dbReference>
<evidence type="ECO:0000256" key="5">
    <source>
        <dbReference type="ARBA" id="ARBA00023268"/>
    </source>
</evidence>
<dbReference type="InterPro" id="IPR036291">
    <property type="entry name" value="NAD(P)-bd_dom_sf"/>
</dbReference>